<accession>A0A6N3DYB4</accession>
<protein>
    <submittedName>
        <fullName evidence="1">Uncharacterized protein</fullName>
    </submittedName>
</protein>
<evidence type="ECO:0000313" key="1">
    <source>
        <dbReference type="EMBL" id="VYU32875.1"/>
    </source>
</evidence>
<sequence>MTNIDALRNHFELREYQTAITRNDFEAHFKAAKEKVTFTFGGWDGKSYDGESRTARVYRTDIKGYEDVRFIKVGKGLHYIEEDRQVLEKATGETHPSAGWLVDVLKSTK</sequence>
<organism evidence="1">
    <name type="scientific">Veillonella ratti</name>
    <dbReference type="NCBI Taxonomy" id="103892"/>
    <lineage>
        <taxon>Bacteria</taxon>
        <taxon>Bacillati</taxon>
        <taxon>Bacillota</taxon>
        <taxon>Negativicutes</taxon>
        <taxon>Veillonellales</taxon>
        <taxon>Veillonellaceae</taxon>
        <taxon>Veillonella</taxon>
    </lineage>
</organism>
<dbReference type="AlphaFoldDB" id="A0A6N3DYB4"/>
<dbReference type="EMBL" id="CACRUX010000063">
    <property type="protein sequence ID" value="VYU32875.1"/>
    <property type="molecule type" value="Genomic_DNA"/>
</dbReference>
<proteinExistence type="predicted"/>
<name>A0A6N3DYB4_9FIRM</name>
<reference evidence="1" key="1">
    <citation type="submission" date="2019-11" db="EMBL/GenBank/DDBJ databases">
        <authorList>
            <person name="Feng L."/>
        </authorList>
    </citation>
    <scope>NUCLEOTIDE SEQUENCE</scope>
    <source>
        <strain evidence="1">VrattiLFYP33</strain>
    </source>
</reference>
<gene>
    <name evidence="1" type="ORF">VRLFYP33_01751</name>
</gene>
<dbReference type="RefSeq" id="WP_226828542.1">
    <property type="nucleotide sequence ID" value="NZ_CACRUX010000063.1"/>
</dbReference>